<feature type="region of interest" description="Disordered" evidence="1">
    <location>
        <begin position="37"/>
        <end position="57"/>
    </location>
</feature>
<reference evidence="3" key="1">
    <citation type="submission" date="2014-08" db="EMBL/GenBank/DDBJ databases">
        <authorList>
            <person name="Edwards T."/>
        </authorList>
    </citation>
    <scope>NUCLEOTIDE SEQUENCE [LARGE SCALE GENOMIC DNA]</scope>
</reference>
<protein>
    <submittedName>
        <fullName evidence="2">Uncharacterized protein</fullName>
    </submittedName>
</protein>
<proteinExistence type="predicted"/>
<organism evidence="2 3">
    <name type="scientific">Mesorhizobium plurifarium</name>
    <dbReference type="NCBI Taxonomy" id="69974"/>
    <lineage>
        <taxon>Bacteria</taxon>
        <taxon>Pseudomonadati</taxon>
        <taxon>Pseudomonadota</taxon>
        <taxon>Alphaproteobacteria</taxon>
        <taxon>Hyphomicrobiales</taxon>
        <taxon>Phyllobacteriaceae</taxon>
        <taxon>Mesorhizobium</taxon>
    </lineage>
</organism>
<sequence>MVTFMGLSSKYHCLGHPMMRGSTDVPVFSWHLTGLSVDRSGSPGQRAVQPQRSSGLL</sequence>
<dbReference type="Proteomes" id="UP000182888">
    <property type="component" value="Unassembled WGS sequence"/>
</dbReference>
<evidence type="ECO:0000313" key="2">
    <source>
        <dbReference type="EMBL" id="CDX59170.1"/>
    </source>
</evidence>
<evidence type="ECO:0000313" key="3">
    <source>
        <dbReference type="Proteomes" id="UP000182888"/>
    </source>
</evidence>
<evidence type="ECO:0000256" key="1">
    <source>
        <dbReference type="SAM" id="MobiDB-lite"/>
    </source>
</evidence>
<feature type="compositionally biased region" description="Polar residues" evidence="1">
    <location>
        <begin position="48"/>
        <end position="57"/>
    </location>
</feature>
<dbReference type="EMBL" id="CCND01000018">
    <property type="protein sequence ID" value="CDX59170.1"/>
    <property type="molecule type" value="Genomic_DNA"/>
</dbReference>
<gene>
    <name evidence="2" type="ORF">MPL1032_250088</name>
</gene>
<dbReference type="AlphaFoldDB" id="A0A0K2W1W2"/>
<accession>A0A0K2W1W2</accession>
<name>A0A0K2W1W2_MESPL</name>